<dbReference type="PANTHER" id="PTHR24221:SF248">
    <property type="entry name" value="ABC TRANSPORTER TRANSMEMBRANE REGION"/>
    <property type="match status" value="1"/>
</dbReference>
<evidence type="ECO:0000259" key="9">
    <source>
        <dbReference type="PROSITE" id="PS50929"/>
    </source>
</evidence>
<dbReference type="GO" id="GO:0034040">
    <property type="term" value="F:ATPase-coupled lipid transmembrane transporter activity"/>
    <property type="evidence" value="ECO:0007669"/>
    <property type="project" value="TreeGrafter"/>
</dbReference>
<dbReference type="Gene3D" id="1.20.1560.10">
    <property type="entry name" value="ABC transporter type 1, transmembrane domain"/>
    <property type="match status" value="1"/>
</dbReference>
<dbReference type="Pfam" id="PF00664">
    <property type="entry name" value="ABC_membrane"/>
    <property type="match status" value="1"/>
</dbReference>
<sequence length="698" mass="77513">MRLNVSNTELQQLGEEVAATLHLSHQADNLLLGLPSGHYAIHHLEQALANINVLSHKQNPNHDIVYPALIVDIQGDIWLYTDDYACDYCSNPELSRERNIVDIEPVVSWYLTHKKVTDKRAEQLHKRVPNWLLPVWQQIRPYYRALLIGSLTINMLALVVPLFTMNVYDRVVPNAALDTLWMLALGACIAVAFDWLLKQSRSHLTDAAGRQIDLRVSSKMFSRVLGMRLEHRPLSSGAYAKQVQDFDTVREFITSATLVSVVDLPFTLLFIGLIAWLGGAIVLVPITVLTLVILLSLILQSHLSQSVEESAKLSTQRQAYLIENLNQLVELKQANGQAKAQEKLEQTLSQMVDWQIQARHSASTMTHSVMGLSQLNSIALIVVGVYLISAGQMSMGALIAIVMISGRASNSIASIASLLLKYRQTKTAMESVKSILMLDQEQKPGDHTIDADLSGQFTARHLGFKYQDHDMDALYSLNFDIQTGEKIGLYGNAGSGKSTLLAILAGQYQGTAGQLLIDDIDIRHWSLSALRRQTGWVSQNPNLFFGSVLENITLGMNNIAPEKLASALTQSGVTRFIDRLESGLETQVGEFGRNLSGGQRQAVSVARALLHQRSVLLLDEPSSSMDNGQERQLIETLKQRRETLVIASHRKELLQLCDRIFVLDHGRLKSIETPASLFKSTSSKVRLVSKRVEAVSPK</sequence>
<dbReference type="InterPro" id="IPR003593">
    <property type="entry name" value="AAA+_ATPase"/>
</dbReference>
<name>A0AB39HBJ7_9VIBR</name>
<dbReference type="GO" id="GO:0140359">
    <property type="term" value="F:ABC-type transporter activity"/>
    <property type="evidence" value="ECO:0007669"/>
    <property type="project" value="InterPro"/>
</dbReference>
<dbReference type="AlphaFoldDB" id="A0AB39HBJ7"/>
<keyword evidence="3" id="KW-0547">Nucleotide-binding</keyword>
<dbReference type="GO" id="GO:0005524">
    <property type="term" value="F:ATP binding"/>
    <property type="evidence" value="ECO:0007669"/>
    <property type="project" value="UniProtKB-KW"/>
</dbReference>
<dbReference type="PROSITE" id="PS00211">
    <property type="entry name" value="ABC_TRANSPORTER_1"/>
    <property type="match status" value="1"/>
</dbReference>
<dbReference type="InterPro" id="IPR039421">
    <property type="entry name" value="Type_1_exporter"/>
</dbReference>
<feature type="transmembrane region" description="Helical" evidence="7">
    <location>
        <begin position="252"/>
        <end position="274"/>
    </location>
</feature>
<dbReference type="Gene3D" id="3.40.50.300">
    <property type="entry name" value="P-loop containing nucleotide triphosphate hydrolases"/>
    <property type="match status" value="1"/>
</dbReference>
<reference evidence="10" key="1">
    <citation type="submission" date="2024-07" db="EMBL/GenBank/DDBJ databases">
        <title>Genome Analysis of a Potential Novel Vibrio Species Secreting pH- and Thermo-stable Alginate Lyase and its Application in Producing Alginate Oligosaccharides.</title>
        <authorList>
            <person name="Huang H."/>
            <person name="Bao K."/>
        </authorList>
    </citation>
    <scope>NUCLEOTIDE SEQUENCE</scope>
    <source>
        <strain evidence="10">HB236076</strain>
    </source>
</reference>
<dbReference type="GO" id="GO:0005886">
    <property type="term" value="C:plasma membrane"/>
    <property type="evidence" value="ECO:0007669"/>
    <property type="project" value="UniProtKB-SubCell"/>
</dbReference>
<dbReference type="PROSITE" id="PS50893">
    <property type="entry name" value="ABC_TRANSPORTER_2"/>
    <property type="match status" value="1"/>
</dbReference>
<evidence type="ECO:0000259" key="8">
    <source>
        <dbReference type="PROSITE" id="PS50893"/>
    </source>
</evidence>
<evidence type="ECO:0000256" key="1">
    <source>
        <dbReference type="ARBA" id="ARBA00004651"/>
    </source>
</evidence>
<evidence type="ECO:0000313" key="10">
    <source>
        <dbReference type="EMBL" id="XDK24448.1"/>
    </source>
</evidence>
<dbReference type="CDD" id="cd18587">
    <property type="entry name" value="ABC_6TM_LapB_like"/>
    <property type="match status" value="1"/>
</dbReference>
<organism evidence="10">
    <name type="scientific">Vibrio sp. HB236076</name>
    <dbReference type="NCBI Taxonomy" id="3232307"/>
    <lineage>
        <taxon>Bacteria</taxon>
        <taxon>Pseudomonadati</taxon>
        <taxon>Pseudomonadota</taxon>
        <taxon>Gammaproteobacteria</taxon>
        <taxon>Vibrionales</taxon>
        <taxon>Vibrionaceae</taxon>
        <taxon>Vibrio</taxon>
    </lineage>
</organism>
<keyword evidence="5 7" id="KW-1133">Transmembrane helix</keyword>
<evidence type="ECO:0000256" key="5">
    <source>
        <dbReference type="ARBA" id="ARBA00022989"/>
    </source>
</evidence>
<evidence type="ECO:0000256" key="4">
    <source>
        <dbReference type="ARBA" id="ARBA00022840"/>
    </source>
</evidence>
<keyword evidence="4 10" id="KW-0067">ATP-binding</keyword>
<dbReference type="PROSITE" id="PS50929">
    <property type="entry name" value="ABC_TM1F"/>
    <property type="match status" value="1"/>
</dbReference>
<dbReference type="GO" id="GO:0016887">
    <property type="term" value="F:ATP hydrolysis activity"/>
    <property type="evidence" value="ECO:0007669"/>
    <property type="project" value="InterPro"/>
</dbReference>
<feature type="transmembrane region" description="Helical" evidence="7">
    <location>
        <begin position="145"/>
        <end position="168"/>
    </location>
</feature>
<dbReference type="SMART" id="SM00382">
    <property type="entry name" value="AAA"/>
    <property type="match status" value="1"/>
</dbReference>
<accession>A0AB39HBJ7</accession>
<feature type="domain" description="ABC transmembrane type-1" evidence="9">
    <location>
        <begin position="145"/>
        <end position="424"/>
    </location>
</feature>
<keyword evidence="6 7" id="KW-0472">Membrane</keyword>
<gene>
    <name evidence="10" type="ORF">AB0763_09490</name>
</gene>
<keyword evidence="2 7" id="KW-0812">Transmembrane</keyword>
<proteinExistence type="predicted"/>
<feature type="domain" description="ABC transporter" evidence="8">
    <location>
        <begin position="459"/>
        <end position="690"/>
    </location>
</feature>
<evidence type="ECO:0000256" key="7">
    <source>
        <dbReference type="SAM" id="Phobius"/>
    </source>
</evidence>
<dbReference type="Pfam" id="PF00005">
    <property type="entry name" value="ABC_tran"/>
    <property type="match status" value="1"/>
</dbReference>
<evidence type="ECO:0000256" key="2">
    <source>
        <dbReference type="ARBA" id="ARBA00022692"/>
    </source>
</evidence>
<dbReference type="InterPro" id="IPR036640">
    <property type="entry name" value="ABC1_TM_sf"/>
</dbReference>
<evidence type="ECO:0000256" key="6">
    <source>
        <dbReference type="ARBA" id="ARBA00023136"/>
    </source>
</evidence>
<dbReference type="KEGG" id="vih:AB0763_09490"/>
<dbReference type="InterPro" id="IPR017871">
    <property type="entry name" value="ABC_transporter-like_CS"/>
</dbReference>
<dbReference type="PANTHER" id="PTHR24221">
    <property type="entry name" value="ATP-BINDING CASSETTE SUB-FAMILY B"/>
    <property type="match status" value="1"/>
</dbReference>
<feature type="transmembrane region" description="Helical" evidence="7">
    <location>
        <begin position="280"/>
        <end position="299"/>
    </location>
</feature>
<evidence type="ECO:0000256" key="3">
    <source>
        <dbReference type="ARBA" id="ARBA00022741"/>
    </source>
</evidence>
<protein>
    <submittedName>
        <fullName evidence="10">ATP-binding cassette domain-containing protein</fullName>
    </submittedName>
</protein>
<dbReference type="InterPro" id="IPR011527">
    <property type="entry name" value="ABC1_TM_dom"/>
</dbReference>
<dbReference type="SUPFAM" id="SSF90123">
    <property type="entry name" value="ABC transporter transmembrane region"/>
    <property type="match status" value="1"/>
</dbReference>
<feature type="transmembrane region" description="Helical" evidence="7">
    <location>
        <begin position="180"/>
        <end position="197"/>
    </location>
</feature>
<dbReference type="InterPro" id="IPR027417">
    <property type="entry name" value="P-loop_NTPase"/>
</dbReference>
<dbReference type="SUPFAM" id="SSF52540">
    <property type="entry name" value="P-loop containing nucleoside triphosphate hydrolases"/>
    <property type="match status" value="1"/>
</dbReference>
<dbReference type="RefSeq" id="WP_306100505.1">
    <property type="nucleotide sequence ID" value="NZ_CP162601.1"/>
</dbReference>
<dbReference type="EMBL" id="CP162601">
    <property type="protein sequence ID" value="XDK24448.1"/>
    <property type="molecule type" value="Genomic_DNA"/>
</dbReference>
<comment type="subcellular location">
    <subcellularLocation>
        <location evidence="1">Cell membrane</location>
        <topology evidence="1">Multi-pass membrane protein</topology>
    </subcellularLocation>
</comment>
<dbReference type="InterPro" id="IPR003439">
    <property type="entry name" value="ABC_transporter-like_ATP-bd"/>
</dbReference>